<evidence type="ECO:0000313" key="2">
    <source>
        <dbReference type="Proteomes" id="UP001172386"/>
    </source>
</evidence>
<gene>
    <name evidence="1" type="ORF">H2198_008713</name>
</gene>
<keyword evidence="2" id="KW-1185">Reference proteome</keyword>
<dbReference type="EMBL" id="JAPDRQ010000221">
    <property type="protein sequence ID" value="KAJ9652051.1"/>
    <property type="molecule type" value="Genomic_DNA"/>
</dbReference>
<name>A0ACC2ZX73_9EURO</name>
<comment type="caution">
    <text evidence="1">The sequence shown here is derived from an EMBL/GenBank/DDBJ whole genome shotgun (WGS) entry which is preliminary data.</text>
</comment>
<accession>A0ACC2ZX73</accession>
<dbReference type="Proteomes" id="UP001172386">
    <property type="component" value="Unassembled WGS sequence"/>
</dbReference>
<reference evidence="1" key="1">
    <citation type="submission" date="2022-10" db="EMBL/GenBank/DDBJ databases">
        <title>Culturing micro-colonial fungi from biological soil crusts in the Mojave desert and describing Neophaeococcomyces mojavensis, and introducing the new genera and species Taxawa tesnikishii.</title>
        <authorList>
            <person name="Kurbessoian T."/>
            <person name="Stajich J.E."/>
        </authorList>
    </citation>
    <scope>NUCLEOTIDE SEQUENCE</scope>
    <source>
        <strain evidence="1">JES_112</strain>
    </source>
</reference>
<organism evidence="1 2">
    <name type="scientific">Neophaeococcomyces mojaviensis</name>
    <dbReference type="NCBI Taxonomy" id="3383035"/>
    <lineage>
        <taxon>Eukaryota</taxon>
        <taxon>Fungi</taxon>
        <taxon>Dikarya</taxon>
        <taxon>Ascomycota</taxon>
        <taxon>Pezizomycotina</taxon>
        <taxon>Eurotiomycetes</taxon>
        <taxon>Chaetothyriomycetidae</taxon>
        <taxon>Chaetothyriales</taxon>
        <taxon>Chaetothyriales incertae sedis</taxon>
        <taxon>Neophaeococcomyces</taxon>
    </lineage>
</organism>
<protein>
    <submittedName>
        <fullName evidence="1">Uncharacterized protein</fullName>
    </submittedName>
</protein>
<evidence type="ECO:0000313" key="1">
    <source>
        <dbReference type="EMBL" id="KAJ9652051.1"/>
    </source>
</evidence>
<proteinExistence type="predicted"/>
<sequence length="297" mass="33772">MSKDQVNQILSQIYTQRKKEPLSILTLAEPLLDPSTQQPLSQPPSTTQQNGTRGSNVSSDANTSTVSPSALAADLAHYRDLFSKLRFSYLEQVTKEKYLRGIVGEPPILATSEENSALEEKLSVMKSELQAKKRGVEALVTEIEALARELAEKYDVVSLAVTQLETLPDEVDELEMEVEELKRQLAEREGEGTVSDDPRMNLGMEETERLLEEQRARDEELRRQVERLEKEMPAKLRECEKAERELGEIEMRRNEVTRLARDAQRRKEEGGRDLLEEQGRWYKSSEVVMKGLLGVEA</sequence>